<reference evidence="8 9" key="1">
    <citation type="submission" date="2018-09" db="EMBL/GenBank/DDBJ databases">
        <authorList>
            <person name="Zeman M."/>
            <person name="Pardy F."/>
        </authorList>
    </citation>
    <scope>NUCLEOTIDE SEQUENCE [LARGE SCALE GENOMIC DNA]</scope>
    <source>
        <strain evidence="8 9">CCM 8852</strain>
    </source>
</reference>
<dbReference type="CDD" id="cd00102">
    <property type="entry name" value="IPT"/>
    <property type="match status" value="1"/>
</dbReference>
<dbReference type="GO" id="GO:0004222">
    <property type="term" value="F:metalloendopeptidase activity"/>
    <property type="evidence" value="ECO:0007669"/>
    <property type="project" value="InterPro"/>
</dbReference>
<dbReference type="InterPro" id="IPR002909">
    <property type="entry name" value="IPT_dom"/>
</dbReference>
<comment type="caution">
    <text evidence="8">The sequence shown here is derived from an EMBL/GenBank/DDBJ whole genome shotgun (WGS) entry which is preliminary data.</text>
</comment>
<evidence type="ECO:0000313" key="8">
    <source>
        <dbReference type="EMBL" id="RIY09989.1"/>
    </source>
</evidence>
<dbReference type="GO" id="GO:0006508">
    <property type="term" value="P:proteolysis"/>
    <property type="evidence" value="ECO:0007669"/>
    <property type="project" value="UniProtKB-KW"/>
</dbReference>
<dbReference type="InterPro" id="IPR024079">
    <property type="entry name" value="MetalloPept_cat_dom_sf"/>
</dbReference>
<evidence type="ECO:0000256" key="4">
    <source>
        <dbReference type="ARBA" id="ARBA00022833"/>
    </source>
</evidence>
<dbReference type="Pfam" id="PF01833">
    <property type="entry name" value="TIG"/>
    <property type="match status" value="1"/>
</dbReference>
<keyword evidence="4" id="KW-0862">Zinc</keyword>
<sequence>MRPTLNKGRARAAGGTMVAESGAWARAGEAASNSSTRAIRPAGAATESGSITDRKREWYGQRSWPPAPGLQRPDRTRKKSGKPSRREPGKCGTFRAGPPLFAPSRMNLPIFLLPVAALLLAAHTLVAQPPAPASDIAPLTHCLLVPLDPAQRVAHAPCIVEAIVTGCQGFRAANGRIYTRHQLRVFQQFKGPIDSVLTLFTEGGTVGLSRQELTNTLHLEPGEQGIFFLEPSTLPEAGPGWQVYGSQQGFIRYELPQLTATEPFRHYEQLDAQFYQTVAQAQPLAVQPNPALAAARLRAAQPPAVARAQAPVITALAPLSLPAGTGTVLTLTGSGFGASRGAGMVEFRNADDGGATYTRASEADYVSWSDTRILVRVPSLSATRNPAGTGPVRVTTAGQLAALSAVPVTIVFAATNVLDTNSGQRAVPGHRDQNSDGGMTFRFDAGFAANPAAAAAWQRALATWRCQTGINWSLGATRTKTGVADDGENSVGFDAGAELPAGVLGRTTSYYLGCYRPDGTVVFYVHEVDTQFDDAASWQFGPASPSALQLDFESVAVHELGHAQQLSHLILPSAIMHYAIARGQRSRGLAAASDVAGGRYVLRTRSFRPDVCGPAPMLPAPVTEQLATFTAGGRVTVQWTTSAECNLNGFVVERASADTTAGWQLVATVAAGNSANQYGVTDAQPRPGLSYYRLRVRRPDNSLDTARPLAVTTDATAAARLLPFPNPVPDTGAGLGLQYGAGATAGTLLVRFYDAVGRDLGGSRADYLPGLNLLRISAPTLRAGYYLLRWTDSNGPKGTAPLLVQ</sequence>
<name>A0A418QXX4_9BACT</name>
<dbReference type="Gene3D" id="2.60.40.10">
    <property type="entry name" value="Immunoglobulins"/>
    <property type="match status" value="2"/>
</dbReference>
<dbReference type="SUPFAM" id="SSF81296">
    <property type="entry name" value="E set domains"/>
    <property type="match status" value="1"/>
</dbReference>
<protein>
    <recommendedName>
        <fullName evidence="10">Matrixin family metalloprotease</fullName>
    </recommendedName>
</protein>
<dbReference type="InterPro" id="IPR001818">
    <property type="entry name" value="Pept_M10_metallopeptidase"/>
</dbReference>
<dbReference type="Pfam" id="PF00413">
    <property type="entry name" value="Peptidase_M10"/>
    <property type="match status" value="1"/>
</dbReference>
<dbReference type="InterPro" id="IPR013783">
    <property type="entry name" value="Ig-like_fold"/>
</dbReference>
<evidence type="ECO:0000259" key="7">
    <source>
        <dbReference type="Pfam" id="PF01833"/>
    </source>
</evidence>
<organism evidence="8 9">
    <name type="scientific">Hymenobacter rubripertinctus</name>
    <dbReference type="NCBI Taxonomy" id="2029981"/>
    <lineage>
        <taxon>Bacteria</taxon>
        <taxon>Pseudomonadati</taxon>
        <taxon>Bacteroidota</taxon>
        <taxon>Cytophagia</taxon>
        <taxon>Cytophagales</taxon>
        <taxon>Hymenobacteraceae</taxon>
        <taxon>Hymenobacter</taxon>
    </lineage>
</organism>
<evidence type="ECO:0000259" key="6">
    <source>
        <dbReference type="Pfam" id="PF00413"/>
    </source>
</evidence>
<evidence type="ECO:0000256" key="5">
    <source>
        <dbReference type="SAM" id="MobiDB-lite"/>
    </source>
</evidence>
<dbReference type="AlphaFoldDB" id="A0A418QXX4"/>
<keyword evidence="1" id="KW-0645">Protease</keyword>
<proteinExistence type="predicted"/>
<evidence type="ECO:0000256" key="3">
    <source>
        <dbReference type="ARBA" id="ARBA00022801"/>
    </source>
</evidence>
<dbReference type="Gene3D" id="3.40.390.10">
    <property type="entry name" value="Collagenase (Catalytic Domain)"/>
    <property type="match status" value="1"/>
</dbReference>
<gene>
    <name evidence="8" type="ORF">D0T11_10595</name>
</gene>
<dbReference type="EMBL" id="QYCN01000014">
    <property type="protein sequence ID" value="RIY09989.1"/>
    <property type="molecule type" value="Genomic_DNA"/>
</dbReference>
<dbReference type="SUPFAM" id="SSF55486">
    <property type="entry name" value="Metalloproteases ('zincins'), catalytic domain"/>
    <property type="match status" value="1"/>
</dbReference>
<keyword evidence="9" id="KW-1185">Reference proteome</keyword>
<feature type="domain" description="Peptidase M10 metallopeptidase" evidence="6">
    <location>
        <begin position="527"/>
        <end position="586"/>
    </location>
</feature>
<feature type="domain" description="IPT/TIG" evidence="7">
    <location>
        <begin position="311"/>
        <end position="400"/>
    </location>
</feature>
<evidence type="ECO:0000256" key="1">
    <source>
        <dbReference type="ARBA" id="ARBA00022670"/>
    </source>
</evidence>
<accession>A0A418QXX4</accession>
<evidence type="ECO:0008006" key="10">
    <source>
        <dbReference type="Google" id="ProtNLM"/>
    </source>
</evidence>
<dbReference type="OrthoDB" id="7574679at2"/>
<evidence type="ECO:0000256" key="2">
    <source>
        <dbReference type="ARBA" id="ARBA00022723"/>
    </source>
</evidence>
<dbReference type="Proteomes" id="UP000284250">
    <property type="component" value="Unassembled WGS sequence"/>
</dbReference>
<feature type="region of interest" description="Disordered" evidence="5">
    <location>
        <begin position="1"/>
        <end position="96"/>
    </location>
</feature>
<evidence type="ECO:0000313" key="9">
    <source>
        <dbReference type="Proteomes" id="UP000284250"/>
    </source>
</evidence>
<keyword evidence="2" id="KW-0479">Metal-binding</keyword>
<reference evidence="8 9" key="2">
    <citation type="submission" date="2019-01" db="EMBL/GenBank/DDBJ databases">
        <title>Hymenobacter humicola sp. nov., isolated from soils in Antarctica.</title>
        <authorList>
            <person name="Sedlacek I."/>
            <person name="Holochova P."/>
            <person name="Kralova S."/>
            <person name="Pantucek R."/>
            <person name="Stankova E."/>
            <person name="Vrbovska V."/>
            <person name="Kristofova L."/>
            <person name="Svec P."/>
            <person name="Busse H.-J."/>
        </authorList>
    </citation>
    <scope>NUCLEOTIDE SEQUENCE [LARGE SCALE GENOMIC DNA]</scope>
    <source>
        <strain evidence="8 9">CCM 8852</strain>
    </source>
</reference>
<keyword evidence="3" id="KW-0378">Hydrolase</keyword>
<dbReference type="InterPro" id="IPR014756">
    <property type="entry name" value="Ig_E-set"/>
</dbReference>
<dbReference type="GO" id="GO:0008270">
    <property type="term" value="F:zinc ion binding"/>
    <property type="evidence" value="ECO:0007669"/>
    <property type="project" value="InterPro"/>
</dbReference>
<dbReference type="GO" id="GO:0031012">
    <property type="term" value="C:extracellular matrix"/>
    <property type="evidence" value="ECO:0007669"/>
    <property type="project" value="InterPro"/>
</dbReference>